<organism evidence="2 3">
    <name type="scientific">Pelotalea chapellei</name>
    <dbReference type="NCBI Taxonomy" id="44671"/>
    <lineage>
        <taxon>Bacteria</taxon>
        <taxon>Pseudomonadati</taxon>
        <taxon>Thermodesulfobacteriota</taxon>
        <taxon>Desulfuromonadia</taxon>
        <taxon>Geobacterales</taxon>
        <taxon>Geobacteraceae</taxon>
        <taxon>Pelotalea</taxon>
    </lineage>
</organism>
<name>A0ABS5UBK1_9BACT</name>
<dbReference type="Proteomes" id="UP000784128">
    <property type="component" value="Unassembled WGS sequence"/>
</dbReference>
<reference evidence="2 3" key="1">
    <citation type="submission" date="2021-05" db="EMBL/GenBank/DDBJ databases">
        <title>The draft genome of Geobacter chapellei DSM 13688.</title>
        <authorList>
            <person name="Xu Z."/>
            <person name="Masuda Y."/>
            <person name="Itoh H."/>
            <person name="Senoo K."/>
        </authorList>
    </citation>
    <scope>NUCLEOTIDE SEQUENCE [LARGE SCALE GENOMIC DNA]</scope>
    <source>
        <strain evidence="2 3">DSM 13688</strain>
    </source>
</reference>
<keyword evidence="3" id="KW-1185">Reference proteome</keyword>
<dbReference type="Pfam" id="PF11823">
    <property type="entry name" value="Se_S_carrier"/>
    <property type="match status" value="1"/>
</dbReference>
<evidence type="ECO:0000259" key="1">
    <source>
        <dbReference type="Pfam" id="PF11823"/>
    </source>
</evidence>
<sequence length="95" mass="10784">MVREGNLLAVFNSTHRVMKAESILKSLGLPVLLIPAPRQLLTDCGLAIRFTEEDRVNVLEAMEREHILPEFITRLEAGHYVTTWPTSKGKDKKEL</sequence>
<comment type="caution">
    <text evidence="2">The sequence shown here is derived from an EMBL/GenBank/DDBJ whole genome shotgun (WGS) entry which is preliminary data.</text>
</comment>
<accession>A0ABS5UBK1</accession>
<evidence type="ECO:0000313" key="2">
    <source>
        <dbReference type="EMBL" id="MBT1073069.1"/>
    </source>
</evidence>
<dbReference type="EMBL" id="JAHDYS010000016">
    <property type="protein sequence ID" value="MBT1073069.1"/>
    <property type="molecule type" value="Genomic_DNA"/>
</dbReference>
<proteinExistence type="predicted"/>
<protein>
    <submittedName>
        <fullName evidence="2">DUF3343 domain-containing protein</fullName>
    </submittedName>
</protein>
<evidence type="ECO:0000313" key="3">
    <source>
        <dbReference type="Proteomes" id="UP000784128"/>
    </source>
</evidence>
<gene>
    <name evidence="2" type="ORF">KJB30_14845</name>
</gene>
<feature type="domain" description="Putative Se/S carrier protein-like" evidence="1">
    <location>
        <begin position="7"/>
        <end position="72"/>
    </location>
</feature>
<dbReference type="InterPro" id="IPR021778">
    <property type="entry name" value="Se/S_carrier-like"/>
</dbReference>